<evidence type="ECO:0000313" key="1">
    <source>
        <dbReference type="EMBL" id="TVT43745.1"/>
    </source>
</evidence>
<dbReference type="AlphaFoldDB" id="A0A558C4N0"/>
<dbReference type="RefSeq" id="WP_144845550.1">
    <property type="nucleotide sequence ID" value="NZ_VMRJ01000001.1"/>
</dbReference>
<organism evidence="1 2">
    <name type="scientific">Hymenobacter setariae</name>
    <dbReference type="NCBI Taxonomy" id="2594794"/>
    <lineage>
        <taxon>Bacteria</taxon>
        <taxon>Pseudomonadati</taxon>
        <taxon>Bacteroidota</taxon>
        <taxon>Cytophagia</taxon>
        <taxon>Cytophagales</taxon>
        <taxon>Hymenobacteraceae</taxon>
        <taxon>Hymenobacter</taxon>
    </lineage>
</organism>
<sequence length="91" mass="10327">MKDINAFLYGKVVARKMRAIENTLRVLADKHQDYFASQKSRYAAEGEHRPATITEYVQPQWVNLQPTLWVDPALPADIAAECNAYFQAAIS</sequence>
<accession>A0A558C4N0</accession>
<proteinExistence type="predicted"/>
<dbReference type="EMBL" id="VMRJ01000001">
    <property type="protein sequence ID" value="TVT43745.1"/>
    <property type="molecule type" value="Genomic_DNA"/>
</dbReference>
<name>A0A558C4N0_9BACT</name>
<comment type="caution">
    <text evidence="1">The sequence shown here is derived from an EMBL/GenBank/DDBJ whole genome shotgun (WGS) entry which is preliminary data.</text>
</comment>
<keyword evidence="2" id="KW-1185">Reference proteome</keyword>
<gene>
    <name evidence="1" type="ORF">FNT36_06570</name>
</gene>
<protein>
    <submittedName>
        <fullName evidence="1">Uncharacterized protein</fullName>
    </submittedName>
</protein>
<dbReference type="Proteomes" id="UP000317624">
    <property type="component" value="Unassembled WGS sequence"/>
</dbReference>
<evidence type="ECO:0000313" key="2">
    <source>
        <dbReference type="Proteomes" id="UP000317624"/>
    </source>
</evidence>
<reference evidence="1 2" key="1">
    <citation type="submission" date="2019-07" db="EMBL/GenBank/DDBJ databases">
        <title>Hymenobacter sp. straun FUR1 Genome sequencing and assembly.</title>
        <authorList>
            <person name="Chhetri G."/>
        </authorList>
    </citation>
    <scope>NUCLEOTIDE SEQUENCE [LARGE SCALE GENOMIC DNA]</scope>
    <source>
        <strain evidence="1 2">Fur1</strain>
    </source>
</reference>